<evidence type="ECO:0000313" key="2">
    <source>
        <dbReference type="Proteomes" id="UP000093695"/>
    </source>
</evidence>
<dbReference type="Proteomes" id="UP000093695">
    <property type="component" value="Chromosome"/>
</dbReference>
<dbReference type="EMBL" id="CP016174">
    <property type="protein sequence ID" value="ANN16183.1"/>
    <property type="molecule type" value="Genomic_DNA"/>
</dbReference>
<dbReference type="eggNOG" id="ENOG50305NF">
    <property type="taxonomic scope" value="Bacteria"/>
</dbReference>
<organism evidence="1 2">
    <name type="scientific">Amycolatopsis orientalis</name>
    <name type="common">Nocardia orientalis</name>
    <dbReference type="NCBI Taxonomy" id="31958"/>
    <lineage>
        <taxon>Bacteria</taxon>
        <taxon>Bacillati</taxon>
        <taxon>Actinomycetota</taxon>
        <taxon>Actinomycetes</taxon>
        <taxon>Pseudonocardiales</taxon>
        <taxon>Pseudonocardiaceae</taxon>
        <taxon>Amycolatopsis</taxon>
    </lineage>
</organism>
<name>A0A193BVI6_AMYOR</name>
<proteinExistence type="predicted"/>
<dbReference type="RefSeq" id="WP_044851613.1">
    <property type="nucleotide sequence ID" value="NZ_CP016174.1"/>
</dbReference>
<evidence type="ECO:0000313" key="1">
    <source>
        <dbReference type="EMBL" id="ANN16183.1"/>
    </source>
</evidence>
<gene>
    <name evidence="1" type="ORF">SD37_11385</name>
</gene>
<reference evidence="1 2" key="1">
    <citation type="journal article" date="2015" name="Genome Announc.">
        <title>Draft Genome Sequence of Norvancomycin-Producing Strain Amycolatopsis orientalis CPCC200066.</title>
        <authorList>
            <person name="Lei X."/>
            <person name="Yuan F."/>
            <person name="Shi Y."/>
            <person name="Li X."/>
            <person name="Wang L."/>
            <person name="Hong B."/>
        </authorList>
    </citation>
    <scope>NUCLEOTIDE SEQUENCE [LARGE SCALE GENOMIC DNA]</scope>
    <source>
        <strain evidence="1 2">B-37</strain>
    </source>
</reference>
<accession>A0A193BVI6</accession>
<dbReference type="KEGG" id="aori:SD37_11385"/>
<evidence type="ECO:0008006" key="3">
    <source>
        <dbReference type="Google" id="ProtNLM"/>
    </source>
</evidence>
<dbReference type="AlphaFoldDB" id="A0A193BVI6"/>
<sequence length="189" mass="20700">MAMNHATQDYLLPCGRDVEQVWERLDEVDAGRADAHELDCPHCRATRESLRVLRGLTRELAEDDDEPSPDLVGRIMSAVRAEVRRRDLVPLASPEPGEVQVSDQAVAAVLRFAADTVDGVRARHCRVRRSAEDPSDAPGVDVELSLAIAHDFDGDSLSVVRERVTAAAGARVGVRLARLDLVVEDIYDA</sequence>
<dbReference type="STRING" id="31958.SD37_11385"/>
<protein>
    <recommendedName>
        <fullName evidence="3">Asp23/Gls24 family envelope stress response protein</fullName>
    </recommendedName>
</protein>
<keyword evidence="2" id="KW-1185">Reference proteome</keyword>